<dbReference type="EMBL" id="BARW01007755">
    <property type="protein sequence ID" value="GAI75817.1"/>
    <property type="molecule type" value="Genomic_DNA"/>
</dbReference>
<dbReference type="Pfam" id="PF07075">
    <property type="entry name" value="NamZ_N"/>
    <property type="match status" value="1"/>
</dbReference>
<dbReference type="AlphaFoldDB" id="X1R4Z2"/>
<dbReference type="InterPro" id="IPR048502">
    <property type="entry name" value="NamZ_N"/>
</dbReference>
<sequence length="272" mass="31400">DVGTRIYTYLATMAYCMQASAENGVDFIVLDRPNPINGEDLEGPLLEYPEYSSFVGLYPIPVRHGMTVGELAEFFNDKFLEKKVNLTVIPMQGWEREMWYDETSLPWVIPSPNMPTLDTATAYPGQVFLEGTNISEGRGTTKPFEVFGAPWIDGYELVKKLNGFNLEGIKFREAWFSPTFSKYEGELCGGAQIHVIDRNQYRPFESSLHIIKTVMKMYPSHFKFHNEYFDKIMGTSKVRQALEKGSDVKEIIKSYQKNLDNFWELRKPYLLY</sequence>
<evidence type="ECO:0000259" key="2">
    <source>
        <dbReference type="Pfam" id="PF20732"/>
    </source>
</evidence>
<dbReference type="GO" id="GO:0033922">
    <property type="term" value="F:peptidoglycan beta-N-acetylmuramidase activity"/>
    <property type="evidence" value="ECO:0007669"/>
    <property type="project" value="InterPro"/>
</dbReference>
<feature type="domain" description="Peptidoglycan beta-N-acetylmuramidase NamZ N-terminal" evidence="1">
    <location>
        <begin position="1"/>
        <end position="117"/>
    </location>
</feature>
<dbReference type="InterPro" id="IPR008302">
    <property type="entry name" value="NamZ"/>
</dbReference>
<dbReference type="Gene3D" id="3.90.1150.140">
    <property type="match status" value="1"/>
</dbReference>
<comment type="caution">
    <text evidence="3">The sequence shown here is derived from an EMBL/GenBank/DDBJ whole genome shotgun (WGS) entry which is preliminary data.</text>
</comment>
<dbReference type="InterPro" id="IPR048503">
    <property type="entry name" value="NamZ_C"/>
</dbReference>
<feature type="non-terminal residue" evidence="3">
    <location>
        <position position="1"/>
    </location>
</feature>
<gene>
    <name evidence="3" type="ORF">S12H4_16072</name>
</gene>
<dbReference type="Pfam" id="PF20732">
    <property type="entry name" value="NamZ_C"/>
    <property type="match status" value="1"/>
</dbReference>
<proteinExistence type="predicted"/>
<dbReference type="PANTHER" id="PTHR42915:SF1">
    <property type="entry name" value="PEPTIDOGLYCAN BETA-N-ACETYLMURAMIDASE NAMZ"/>
    <property type="match status" value="1"/>
</dbReference>
<organism evidence="3">
    <name type="scientific">marine sediment metagenome</name>
    <dbReference type="NCBI Taxonomy" id="412755"/>
    <lineage>
        <taxon>unclassified sequences</taxon>
        <taxon>metagenomes</taxon>
        <taxon>ecological metagenomes</taxon>
    </lineage>
</organism>
<name>X1R4Z2_9ZZZZ</name>
<feature type="domain" description="Peptidoglycan beta-N-acetylmuramidase NamZ C-terminal" evidence="2">
    <location>
        <begin position="122"/>
        <end position="272"/>
    </location>
</feature>
<accession>X1R4Z2</accession>
<reference evidence="3" key="1">
    <citation type="journal article" date="2014" name="Front. Microbiol.">
        <title>High frequency of phylogenetically diverse reductive dehalogenase-homologous genes in deep subseafloor sedimentary metagenomes.</title>
        <authorList>
            <person name="Kawai M."/>
            <person name="Futagami T."/>
            <person name="Toyoda A."/>
            <person name="Takaki Y."/>
            <person name="Nishi S."/>
            <person name="Hori S."/>
            <person name="Arai W."/>
            <person name="Tsubouchi T."/>
            <person name="Morono Y."/>
            <person name="Uchiyama I."/>
            <person name="Ito T."/>
            <person name="Fujiyama A."/>
            <person name="Inagaki F."/>
            <person name="Takami H."/>
        </authorList>
    </citation>
    <scope>NUCLEOTIDE SEQUENCE</scope>
    <source>
        <strain evidence="3">Expedition CK06-06</strain>
    </source>
</reference>
<dbReference type="PANTHER" id="PTHR42915">
    <property type="entry name" value="HYPOTHETICAL 460 KDA PROTEIN IN FEUA-SIGW INTERGENIC REGION [PRECURSOR]"/>
    <property type="match status" value="1"/>
</dbReference>
<protein>
    <recommendedName>
        <fullName evidence="4">DUF1343 domain-containing protein</fullName>
    </recommendedName>
</protein>
<evidence type="ECO:0000313" key="3">
    <source>
        <dbReference type="EMBL" id="GAI75817.1"/>
    </source>
</evidence>
<evidence type="ECO:0008006" key="4">
    <source>
        <dbReference type="Google" id="ProtNLM"/>
    </source>
</evidence>
<evidence type="ECO:0000259" key="1">
    <source>
        <dbReference type="Pfam" id="PF07075"/>
    </source>
</evidence>